<sequence length="271" mass="30024">MDDTFAIVGSGHLAWHLSQLLEGPVVVVSRSGSPADWPVPIITHRELANYHLKAVFLAVPDNAIAGVSRRLSEILPPTLPVYHTSGATPLDRIDPYFTERGVLWPIRSLRLGEPVSDWRDLPLVVYASTTSTRTLITAVARALSDTVAYLDDEQRAQLHLAAVFSNNFVTALYDVAHRLCQQADVPFDLLLPIMRHTAAQQDGTPPRDRQTGAAARGDTATIDRHLALITVPAYRDIYRSLTDLILQYRLPEHNADLRRDADDDLQDEGIA</sequence>
<dbReference type="Pfam" id="PF10728">
    <property type="entry name" value="DUF2520"/>
    <property type="match status" value="1"/>
</dbReference>
<dbReference type="RefSeq" id="WP_238752032.1">
    <property type="nucleotide sequence ID" value="NZ_CAKLPZ010000004.1"/>
</dbReference>
<dbReference type="SUPFAM" id="SSF51735">
    <property type="entry name" value="NAD(P)-binding Rossmann-fold domains"/>
    <property type="match status" value="1"/>
</dbReference>
<dbReference type="Gene3D" id="1.10.1040.20">
    <property type="entry name" value="ProC-like, C-terminal domain"/>
    <property type="match status" value="1"/>
</dbReference>
<dbReference type="InterPro" id="IPR037108">
    <property type="entry name" value="TM1727-like_C_sf"/>
</dbReference>
<evidence type="ECO:0000313" key="3">
    <source>
        <dbReference type="EMBL" id="CAH1002174.1"/>
    </source>
</evidence>
<evidence type="ECO:0000313" key="4">
    <source>
        <dbReference type="Proteomes" id="UP000837803"/>
    </source>
</evidence>
<evidence type="ECO:0000259" key="2">
    <source>
        <dbReference type="Pfam" id="PF10728"/>
    </source>
</evidence>
<name>A0ABN8FD03_9BACT</name>
<dbReference type="InterPro" id="IPR008927">
    <property type="entry name" value="6-PGluconate_DH-like_C_sf"/>
</dbReference>
<dbReference type="PANTHER" id="PTHR40459:SF1">
    <property type="entry name" value="CONSERVED HYPOTHETICAL ALANINE AND LEUCINE RICH PROTEIN"/>
    <property type="match status" value="1"/>
</dbReference>
<feature type="domain" description="DUF2520" evidence="2">
    <location>
        <begin position="125"/>
        <end position="243"/>
    </location>
</feature>
<feature type="region of interest" description="Disordered" evidence="1">
    <location>
        <begin position="198"/>
        <end position="217"/>
    </location>
</feature>
<dbReference type="Proteomes" id="UP000837803">
    <property type="component" value="Unassembled WGS sequence"/>
</dbReference>
<dbReference type="Gene3D" id="3.40.50.720">
    <property type="entry name" value="NAD(P)-binding Rossmann-like Domain"/>
    <property type="match status" value="1"/>
</dbReference>
<gene>
    <name evidence="3" type="ORF">LEM8419_03091</name>
</gene>
<reference evidence="3" key="1">
    <citation type="submission" date="2021-12" db="EMBL/GenBank/DDBJ databases">
        <authorList>
            <person name="Rodrigo-Torres L."/>
            <person name="Arahal R. D."/>
            <person name="Lucena T."/>
        </authorList>
    </citation>
    <scope>NUCLEOTIDE SEQUENCE</scope>
    <source>
        <strain evidence="3">CECT 8419</strain>
    </source>
</reference>
<organism evidence="3 4">
    <name type="scientific">Neolewinella maritima</name>
    <dbReference type="NCBI Taxonomy" id="1383882"/>
    <lineage>
        <taxon>Bacteria</taxon>
        <taxon>Pseudomonadati</taxon>
        <taxon>Bacteroidota</taxon>
        <taxon>Saprospiria</taxon>
        <taxon>Saprospirales</taxon>
        <taxon>Lewinellaceae</taxon>
        <taxon>Neolewinella</taxon>
    </lineage>
</organism>
<dbReference type="InterPro" id="IPR036291">
    <property type="entry name" value="NAD(P)-bd_dom_sf"/>
</dbReference>
<keyword evidence="4" id="KW-1185">Reference proteome</keyword>
<comment type="caution">
    <text evidence="3">The sequence shown here is derived from an EMBL/GenBank/DDBJ whole genome shotgun (WGS) entry which is preliminary data.</text>
</comment>
<dbReference type="EMBL" id="CAKLPZ010000004">
    <property type="protein sequence ID" value="CAH1002174.1"/>
    <property type="molecule type" value="Genomic_DNA"/>
</dbReference>
<dbReference type="InterPro" id="IPR018931">
    <property type="entry name" value="DUF2520"/>
</dbReference>
<dbReference type="SUPFAM" id="SSF48179">
    <property type="entry name" value="6-phosphogluconate dehydrogenase C-terminal domain-like"/>
    <property type="match status" value="1"/>
</dbReference>
<proteinExistence type="predicted"/>
<evidence type="ECO:0000256" key="1">
    <source>
        <dbReference type="SAM" id="MobiDB-lite"/>
    </source>
</evidence>
<accession>A0ABN8FD03</accession>
<dbReference type="PANTHER" id="PTHR40459">
    <property type="entry name" value="CONSERVED HYPOTHETICAL ALANINE AND LEUCINE RICH PROTEIN"/>
    <property type="match status" value="1"/>
</dbReference>
<protein>
    <recommendedName>
        <fullName evidence="2">DUF2520 domain-containing protein</fullName>
    </recommendedName>
</protein>